<dbReference type="PANTHER" id="PTHR30217:SF6">
    <property type="entry name" value="TRNA HYDROXYLATION PROTEIN P"/>
    <property type="match status" value="1"/>
</dbReference>
<dbReference type="KEGG" id="pth:PTH_1069"/>
<protein>
    <submittedName>
        <fullName evidence="5">Collagenase and related proteases</fullName>
    </submittedName>
</protein>
<proteinExistence type="inferred from homology"/>
<keyword evidence="6" id="KW-1185">Reference proteome</keyword>
<dbReference type="PROSITE" id="PS01276">
    <property type="entry name" value="PEPTIDASE_U32"/>
    <property type="match status" value="1"/>
</dbReference>
<comment type="similarity">
    <text evidence="3">Belongs to the peptidase U32 family.</text>
</comment>
<evidence type="ECO:0000313" key="5">
    <source>
        <dbReference type="EMBL" id="BAF59250.1"/>
    </source>
</evidence>
<dbReference type="Proteomes" id="UP000006556">
    <property type="component" value="Chromosome"/>
</dbReference>
<evidence type="ECO:0000256" key="1">
    <source>
        <dbReference type="ARBA" id="ARBA00022670"/>
    </source>
</evidence>
<name>A5D3C7_PELTS</name>
<evidence type="ECO:0000256" key="3">
    <source>
        <dbReference type="ARBA" id="ARBA00038374"/>
    </source>
</evidence>
<dbReference type="EMBL" id="AP009389">
    <property type="protein sequence ID" value="BAF59250.1"/>
    <property type="molecule type" value="Genomic_DNA"/>
</dbReference>
<keyword evidence="2" id="KW-0378">Hydrolase</keyword>
<gene>
    <name evidence="5" type="ordered locus">PTH_1069</name>
</gene>
<dbReference type="GO" id="GO:0006508">
    <property type="term" value="P:proteolysis"/>
    <property type="evidence" value="ECO:0007669"/>
    <property type="project" value="UniProtKB-KW"/>
</dbReference>
<dbReference type="MEROPS" id="U32.002"/>
<dbReference type="eggNOG" id="COG0826">
    <property type="taxonomic scope" value="Bacteria"/>
</dbReference>
<dbReference type="Gene3D" id="2.40.30.10">
    <property type="entry name" value="Translation factors"/>
    <property type="match status" value="1"/>
</dbReference>
<dbReference type="STRING" id="370438.PTH_1069"/>
<dbReference type="HOGENOM" id="CLU_011540_0_2_9"/>
<dbReference type="Pfam" id="PF01136">
    <property type="entry name" value="Peptidase_U32"/>
    <property type="match status" value="1"/>
</dbReference>
<dbReference type="InterPro" id="IPR032525">
    <property type="entry name" value="Peptidase_U32_C"/>
</dbReference>
<dbReference type="InterPro" id="IPR051454">
    <property type="entry name" value="RNA/ubiquinone_mod_enzymes"/>
</dbReference>
<evidence type="ECO:0000313" key="6">
    <source>
        <dbReference type="Proteomes" id="UP000006556"/>
    </source>
</evidence>
<dbReference type="InterPro" id="IPR001539">
    <property type="entry name" value="Peptidase_U32"/>
</dbReference>
<accession>A5D3C7</accession>
<feature type="domain" description="Peptidase family U32 C-terminal" evidence="4">
    <location>
        <begin position="333"/>
        <end position="415"/>
    </location>
</feature>
<sequence length="422" mass="46676">MKPDSFSKGAGPPGKKPELLAPAGDLEKLKVAVLYGADAVYLGGRHFSLRAQAANFSEEEMAEGVRFAHARGARVYVAVNVFAHNKDLARLPEYIQSVYAAGADGVIVSDPGVLDLVRRHCPGLPVHLSTQANTTNWASARFWEQMGVSRIVLARELSLEEIREIRSKVGVELEVFIHGAMCISYSGRCLLSSYLAGRDANRGDCAQSCRWRYSLVEEKRPGEYLPVEEDGRGTYILSSRDLCLIEYIPQLAGAGIDSFKIEGRMKSVNYVAGVVKAYRQAIDAYFKDPANYRFNPAWLDEIGKVSNREFTTGFLFGKPGGTGQHCGSDIYRRSYSFVGIVRGYERDTGLAVVEQRNRFAVGDEVEIVTPQGGPLILRIKAIYDEEGNPLEAAPHPRQIVKIPFGENLPDYSILRKPMENGY</sequence>
<evidence type="ECO:0000256" key="2">
    <source>
        <dbReference type="ARBA" id="ARBA00022801"/>
    </source>
</evidence>
<dbReference type="SUPFAM" id="SSF51395">
    <property type="entry name" value="FMN-linked oxidoreductases"/>
    <property type="match status" value="1"/>
</dbReference>
<reference evidence="6" key="1">
    <citation type="journal article" date="2008" name="Genome Res.">
        <title>The genome of Pelotomaculum thermopropionicum reveals niche-associated evolution in anaerobic microbiota.</title>
        <authorList>
            <person name="Kosaka T."/>
            <person name="Kato S."/>
            <person name="Shimoyama T."/>
            <person name="Ishii S."/>
            <person name="Abe T."/>
            <person name="Watanabe K."/>
        </authorList>
    </citation>
    <scope>NUCLEOTIDE SEQUENCE [LARGE SCALE GENOMIC DNA]</scope>
    <source>
        <strain evidence="6">DSM 13744 / JCM 10971 / SI</strain>
    </source>
</reference>
<organism evidence="5 6">
    <name type="scientific">Pelotomaculum thermopropionicum (strain DSM 13744 / JCM 10971 / SI)</name>
    <dbReference type="NCBI Taxonomy" id="370438"/>
    <lineage>
        <taxon>Bacteria</taxon>
        <taxon>Bacillati</taxon>
        <taxon>Bacillota</taxon>
        <taxon>Clostridia</taxon>
        <taxon>Eubacteriales</taxon>
        <taxon>Desulfotomaculaceae</taxon>
        <taxon>Pelotomaculum</taxon>
    </lineage>
</organism>
<dbReference type="GO" id="GO:0008233">
    <property type="term" value="F:peptidase activity"/>
    <property type="evidence" value="ECO:0007669"/>
    <property type="project" value="UniProtKB-KW"/>
</dbReference>
<dbReference type="Pfam" id="PF16325">
    <property type="entry name" value="Peptidase_U32_C"/>
    <property type="match status" value="1"/>
</dbReference>
<evidence type="ECO:0000259" key="4">
    <source>
        <dbReference type="Pfam" id="PF16325"/>
    </source>
</evidence>
<dbReference type="AlphaFoldDB" id="A5D3C7"/>
<keyword evidence="1 5" id="KW-0645">Protease</keyword>
<dbReference type="PANTHER" id="PTHR30217">
    <property type="entry name" value="PEPTIDASE U32 FAMILY"/>
    <property type="match status" value="1"/>
</dbReference>